<dbReference type="RefSeq" id="WP_136990123.1">
    <property type="nucleotide sequence ID" value="NZ_SZPQ01000014.1"/>
</dbReference>
<dbReference type="Proteomes" id="UP000305202">
    <property type="component" value="Unassembled WGS sequence"/>
</dbReference>
<comment type="caution">
    <text evidence="3">The sequence shown here is derived from an EMBL/GenBank/DDBJ whole genome shotgun (WGS) entry which is preliminary data.</text>
</comment>
<evidence type="ECO:0000259" key="2">
    <source>
        <dbReference type="SMART" id="SM00278"/>
    </source>
</evidence>
<dbReference type="InterPro" id="IPR003583">
    <property type="entry name" value="Hlx-hairpin-Hlx_DNA-bd_motif"/>
</dbReference>
<reference evidence="3 4" key="1">
    <citation type="submission" date="2019-04" db="EMBL/GenBank/DDBJ databases">
        <authorList>
            <person name="Li M."/>
            <person name="Gao C."/>
        </authorList>
    </citation>
    <scope>NUCLEOTIDE SEQUENCE [LARGE SCALE GENOMIC DNA]</scope>
    <source>
        <strain evidence="3 4">BGMRC 2031</strain>
    </source>
</reference>
<dbReference type="Pfam" id="PF12836">
    <property type="entry name" value="HHH_3"/>
    <property type="match status" value="1"/>
</dbReference>
<dbReference type="InterPro" id="IPR010994">
    <property type="entry name" value="RuvA_2-like"/>
</dbReference>
<dbReference type="EMBL" id="SZPQ01000014">
    <property type="protein sequence ID" value="TKI06276.1"/>
    <property type="molecule type" value="Genomic_DNA"/>
</dbReference>
<sequence>MRMLWNSPLAIVISAGLFFMPLSTGAVVHDGSPTIAVGENEQTDAVGAAAPAEEAAGLTELPSADQLKDSDDPLNDTPTAKPADDSRQPDGATHADSTGESAASALEGKRDQATQTDDTSGMDKSPRAGDKKGSAADSSQDDEDQDLKVNINTADEDELVESLKGIGPTKAKEIVKYREKHGPFKRIDHLKKVKGIGPAIFEEIKSQLEL</sequence>
<gene>
    <name evidence="3" type="ORF">FCN80_10565</name>
</gene>
<organism evidence="3 4">
    <name type="scientific">Martelella alba</name>
    <dbReference type="NCBI Taxonomy" id="2590451"/>
    <lineage>
        <taxon>Bacteria</taxon>
        <taxon>Pseudomonadati</taxon>
        <taxon>Pseudomonadota</taxon>
        <taxon>Alphaproteobacteria</taxon>
        <taxon>Hyphomicrobiales</taxon>
        <taxon>Aurantimonadaceae</taxon>
        <taxon>Martelella</taxon>
    </lineage>
</organism>
<dbReference type="InterPro" id="IPR051675">
    <property type="entry name" value="Endo/Exo/Phosphatase_dom_1"/>
</dbReference>
<dbReference type="NCBIfam" id="TIGR00426">
    <property type="entry name" value="competence protein ComEA helix-hairpin-helix repeat region"/>
    <property type="match status" value="1"/>
</dbReference>
<keyword evidence="4" id="KW-1185">Reference proteome</keyword>
<proteinExistence type="predicted"/>
<feature type="region of interest" description="Disordered" evidence="1">
    <location>
        <begin position="44"/>
        <end position="153"/>
    </location>
</feature>
<dbReference type="InterPro" id="IPR004509">
    <property type="entry name" value="Competence_ComEA_HhH"/>
</dbReference>
<protein>
    <submittedName>
        <fullName evidence="3">Helix-hairpin-helix domain-containing protein</fullName>
    </submittedName>
</protein>
<accession>A0ABY2SL96</accession>
<feature type="domain" description="Helix-hairpin-helix DNA-binding motif class 1" evidence="2">
    <location>
        <begin position="158"/>
        <end position="177"/>
    </location>
</feature>
<dbReference type="PANTHER" id="PTHR21180:SF32">
    <property type="entry name" value="ENDONUCLEASE_EXONUCLEASE_PHOSPHATASE FAMILY DOMAIN-CONTAINING PROTEIN 1"/>
    <property type="match status" value="1"/>
</dbReference>
<dbReference type="SMART" id="SM00278">
    <property type="entry name" value="HhH1"/>
    <property type="match status" value="2"/>
</dbReference>
<dbReference type="PANTHER" id="PTHR21180">
    <property type="entry name" value="ENDONUCLEASE/EXONUCLEASE/PHOSPHATASE FAMILY DOMAIN-CONTAINING PROTEIN 1"/>
    <property type="match status" value="1"/>
</dbReference>
<evidence type="ECO:0000313" key="4">
    <source>
        <dbReference type="Proteomes" id="UP000305202"/>
    </source>
</evidence>
<feature type="compositionally biased region" description="Basic and acidic residues" evidence="1">
    <location>
        <begin position="124"/>
        <end position="134"/>
    </location>
</feature>
<evidence type="ECO:0000256" key="1">
    <source>
        <dbReference type="SAM" id="MobiDB-lite"/>
    </source>
</evidence>
<dbReference type="SUPFAM" id="SSF47781">
    <property type="entry name" value="RuvA domain 2-like"/>
    <property type="match status" value="1"/>
</dbReference>
<evidence type="ECO:0000313" key="3">
    <source>
        <dbReference type="EMBL" id="TKI06276.1"/>
    </source>
</evidence>
<feature type="domain" description="Helix-hairpin-helix DNA-binding motif class 1" evidence="2">
    <location>
        <begin position="188"/>
        <end position="207"/>
    </location>
</feature>
<feature type="compositionally biased region" description="Low complexity" evidence="1">
    <location>
        <begin position="45"/>
        <end position="57"/>
    </location>
</feature>
<dbReference type="Gene3D" id="1.10.150.280">
    <property type="entry name" value="AF1531-like domain"/>
    <property type="match status" value="1"/>
</dbReference>
<name>A0ABY2SL96_9HYPH</name>